<evidence type="ECO:0000256" key="1">
    <source>
        <dbReference type="ARBA" id="ARBA00008522"/>
    </source>
</evidence>
<dbReference type="EMBL" id="FOAT01000001">
    <property type="protein sequence ID" value="SEK19900.1"/>
    <property type="molecule type" value="Genomic_DNA"/>
</dbReference>
<dbReference type="RefSeq" id="WP_074827945.1">
    <property type="nucleotide sequence ID" value="NZ_FOAT01000001.1"/>
</dbReference>
<accession>A0A1H7F7E8</accession>
<dbReference type="NCBIfam" id="NF001095">
    <property type="entry name" value="PRK00124.1"/>
    <property type="match status" value="1"/>
</dbReference>
<protein>
    <recommendedName>
        <fullName evidence="2">UPF0178 protein SAMN05216469_10158</fullName>
    </recommendedName>
</protein>
<gene>
    <name evidence="3" type="ORF">SAMN05216469_10158</name>
</gene>
<dbReference type="PANTHER" id="PTHR35146">
    <property type="entry name" value="UPF0178 PROTEIN YAII"/>
    <property type="match status" value="1"/>
</dbReference>
<comment type="similarity">
    <text evidence="1 2">Belongs to the UPF0178 family.</text>
</comment>
<proteinExistence type="inferred from homology"/>
<dbReference type="OrthoDB" id="9798918at2"/>
<name>A0A1H7F7E8_RUMAL</name>
<evidence type="ECO:0000313" key="4">
    <source>
        <dbReference type="Proteomes" id="UP000186015"/>
    </source>
</evidence>
<dbReference type="HAMAP" id="MF_00489">
    <property type="entry name" value="UPF0178"/>
    <property type="match status" value="1"/>
</dbReference>
<dbReference type="InterPro" id="IPR003791">
    <property type="entry name" value="UPF0178"/>
</dbReference>
<organism evidence="3 4">
    <name type="scientific">Ruminococcus albus</name>
    <dbReference type="NCBI Taxonomy" id="1264"/>
    <lineage>
        <taxon>Bacteria</taxon>
        <taxon>Bacillati</taxon>
        <taxon>Bacillota</taxon>
        <taxon>Clostridia</taxon>
        <taxon>Eubacteriales</taxon>
        <taxon>Oscillospiraceae</taxon>
        <taxon>Ruminococcus</taxon>
    </lineage>
</organism>
<dbReference type="PANTHER" id="PTHR35146:SF1">
    <property type="entry name" value="UPF0178 PROTEIN YAII"/>
    <property type="match status" value="1"/>
</dbReference>
<dbReference type="AlphaFoldDB" id="A0A1H7F7E8"/>
<dbReference type="Proteomes" id="UP000186015">
    <property type="component" value="Unassembled WGS sequence"/>
</dbReference>
<sequence>MRIFIDADGCPVVKLTLDIAKKHDIPVTIVCDTAHNFSGRDAEVITVSKGADSADFALVNLMAKNDIAVTQDYGLAAMCLAKKAFAINQNGLIYDSDNIDTLLMSRHIAKKLKRSGKHLKGPAKRSADNDKDFAAALEKLIADVNGKDV</sequence>
<reference evidence="3 4" key="1">
    <citation type="submission" date="2016-10" db="EMBL/GenBank/DDBJ databases">
        <authorList>
            <person name="de Groot N.N."/>
        </authorList>
    </citation>
    <scope>NUCLEOTIDE SEQUENCE [LARGE SCALE GENOMIC DNA]</scope>
    <source>
        <strain evidence="3 4">KH2T6</strain>
    </source>
</reference>
<evidence type="ECO:0000313" key="3">
    <source>
        <dbReference type="EMBL" id="SEK19900.1"/>
    </source>
</evidence>
<dbReference type="Pfam" id="PF02639">
    <property type="entry name" value="DUF188"/>
    <property type="match status" value="1"/>
</dbReference>
<evidence type="ECO:0000256" key="2">
    <source>
        <dbReference type="HAMAP-Rule" id="MF_00489"/>
    </source>
</evidence>